<sequence>MLFTVLGRAAATLMLLLAIFRIAAGFMVAGSDDPVSAAARYLGSATSGQAIDGGIELIFYALVLGTLTEISRTLAAARKQAAATTQDDA</sequence>
<dbReference type="EMBL" id="JQ684023">
    <property type="protein sequence ID" value="AFJ97312.1"/>
    <property type="molecule type" value="Genomic_DNA"/>
</dbReference>
<accession>I2ECB5</accession>
<keyword evidence="1" id="KW-0614">Plasmid</keyword>
<dbReference type="AlphaFoldDB" id="I2ECB5"/>
<geneLocation type="plasmid" evidence="1">
    <name>pMOS7</name>
</geneLocation>
<evidence type="ECO:0000313" key="1">
    <source>
        <dbReference type="EMBL" id="AFJ97312.1"/>
    </source>
</evidence>
<name>I2ECB5_9RHOB</name>
<dbReference type="RefSeq" id="WP_015061585.1">
    <property type="nucleotide sequence ID" value="NC_019314.1"/>
</dbReference>
<proteinExistence type="predicted"/>
<protein>
    <submittedName>
        <fullName evidence="1">Uncharacterized protein</fullName>
    </submittedName>
</protein>
<organism evidence="1">
    <name type="scientific">Paracoccus marcusii</name>
    <dbReference type="NCBI Taxonomy" id="59779"/>
    <lineage>
        <taxon>Bacteria</taxon>
        <taxon>Pseudomonadati</taxon>
        <taxon>Pseudomonadota</taxon>
        <taxon>Alphaproteobacteria</taxon>
        <taxon>Rhodobacterales</taxon>
        <taxon>Paracoccaceae</taxon>
        <taxon>Paracoccus</taxon>
    </lineage>
</organism>
<reference evidence="1" key="1">
    <citation type="journal article" date="2013" name="PLoS ONE">
        <title>Plasmids of Carotenoid-Producing Paracoccus spp. (Alphaproteobacteria) - Structure, Diversity and Evolution.</title>
        <authorList>
            <person name="Maj A."/>
            <person name="Dziewit L."/>
            <person name="Czarnecki J."/>
            <person name="Wlodarczyk M."/>
            <person name="Baj J."/>
            <person name="Skrzypczyk G."/>
            <person name="Giersz D."/>
            <person name="Bartosik D."/>
        </authorList>
    </citation>
    <scope>NUCLEOTIDE SEQUENCE</scope>
    <source>
        <strain evidence="1">OS22</strain>
        <plasmid evidence="1">pMOS7</plasmid>
    </source>
</reference>